<proteinExistence type="predicted"/>
<keyword evidence="2" id="KW-1185">Reference proteome</keyword>
<feature type="non-terminal residue" evidence="1">
    <location>
        <position position="246"/>
    </location>
</feature>
<evidence type="ECO:0000313" key="2">
    <source>
        <dbReference type="Proteomes" id="UP000789525"/>
    </source>
</evidence>
<protein>
    <submittedName>
        <fullName evidence="1">15760_t:CDS:1</fullName>
    </submittedName>
</protein>
<comment type="caution">
    <text evidence="1">The sequence shown here is derived from an EMBL/GenBank/DDBJ whole genome shotgun (WGS) entry which is preliminary data.</text>
</comment>
<evidence type="ECO:0000313" key="1">
    <source>
        <dbReference type="EMBL" id="CAG8672319.1"/>
    </source>
</evidence>
<organism evidence="1 2">
    <name type="scientific">Acaulospora colombiana</name>
    <dbReference type="NCBI Taxonomy" id="27376"/>
    <lineage>
        <taxon>Eukaryota</taxon>
        <taxon>Fungi</taxon>
        <taxon>Fungi incertae sedis</taxon>
        <taxon>Mucoromycota</taxon>
        <taxon>Glomeromycotina</taxon>
        <taxon>Glomeromycetes</taxon>
        <taxon>Diversisporales</taxon>
        <taxon>Acaulosporaceae</taxon>
        <taxon>Acaulospora</taxon>
    </lineage>
</organism>
<accession>A0ACA9NQW9</accession>
<reference evidence="1" key="1">
    <citation type="submission" date="2021-06" db="EMBL/GenBank/DDBJ databases">
        <authorList>
            <person name="Kallberg Y."/>
            <person name="Tangrot J."/>
            <person name="Rosling A."/>
        </authorList>
    </citation>
    <scope>NUCLEOTIDE SEQUENCE</scope>
    <source>
        <strain evidence="1">CL356</strain>
    </source>
</reference>
<name>A0ACA9NQW9_9GLOM</name>
<dbReference type="EMBL" id="CAJVPT010024847">
    <property type="protein sequence ID" value="CAG8672319.1"/>
    <property type="molecule type" value="Genomic_DNA"/>
</dbReference>
<dbReference type="Proteomes" id="UP000789525">
    <property type="component" value="Unassembled WGS sequence"/>
</dbReference>
<gene>
    <name evidence="1" type="ORF">ACOLOM_LOCUS9002</name>
</gene>
<sequence>MATRIRFGTLRLLRGGAIRSSAFGKNKYLGHLSPCIPSRGLSSTPRRHFATVSDQAIDSRLTAERFVDEADVVIVGGGPAGLSAAIRLKQLANVEGKEVRVVVIEKASEIGAHTVSGAVIEPRALNELIPDWKERGAPLNQPATKDDLRFLTKKWAIPVPSTPQMSNKGNYVVSLNKFVKWLGEQAEEIGVEVYPGFSASEVLYNEDDSVRGIAISDMGLDKDFKPKDNFERGMEFRAKVTLFAEG</sequence>